<evidence type="ECO:0000313" key="3">
    <source>
        <dbReference type="Proteomes" id="UP000567293"/>
    </source>
</evidence>
<feature type="non-terminal residue" evidence="2">
    <location>
        <position position="1"/>
    </location>
</feature>
<protein>
    <recommendedName>
        <fullName evidence="1">TonB-dependent transporter Oar-like beta-barrel domain-containing protein</fullName>
    </recommendedName>
</protein>
<proteinExistence type="predicted"/>
<dbReference type="InterPro" id="IPR057601">
    <property type="entry name" value="Oar-like_b-barrel"/>
</dbReference>
<comment type="caution">
    <text evidence="2">The sequence shown here is derived from an EMBL/GenBank/DDBJ whole genome shotgun (WGS) entry which is preliminary data.</text>
</comment>
<name>A0A7V8NLS1_9BACT</name>
<keyword evidence="3" id="KW-1185">Reference proteome</keyword>
<feature type="domain" description="TonB-dependent transporter Oar-like beta-barrel" evidence="1">
    <location>
        <begin position="18"/>
        <end position="105"/>
    </location>
</feature>
<gene>
    <name evidence="2" type="ORF">HRJ53_01650</name>
</gene>
<dbReference type="SUPFAM" id="SSF56935">
    <property type="entry name" value="Porins"/>
    <property type="match status" value="1"/>
</dbReference>
<sequence length="112" mass="12226">PLGGGVNGSNGRKGIDIIGRNTFRMPRTVNVDLRLSKRVRLGDRYSVEALAEAFNLFNHQNVTGITNTAYRVGGTATAPTLVVNPPFGSVSNSNSNFAYTSRQIQIGFRFFF</sequence>
<reference evidence="2" key="1">
    <citation type="submission" date="2020-06" db="EMBL/GenBank/DDBJ databases">
        <title>Legume-microbial interactions unlock mineral nutrients during tropical forest succession.</title>
        <authorList>
            <person name="Epihov D.Z."/>
        </authorList>
    </citation>
    <scope>NUCLEOTIDE SEQUENCE [LARGE SCALE GENOMIC DNA]</scope>
    <source>
        <strain evidence="2">Pan2503</strain>
    </source>
</reference>
<dbReference type="Pfam" id="PF25183">
    <property type="entry name" value="OMP_b-brl_4"/>
    <property type="match status" value="1"/>
</dbReference>
<dbReference type="Proteomes" id="UP000567293">
    <property type="component" value="Unassembled WGS sequence"/>
</dbReference>
<dbReference type="AlphaFoldDB" id="A0A7V8NLS1"/>
<evidence type="ECO:0000313" key="2">
    <source>
        <dbReference type="EMBL" id="MBA0083678.1"/>
    </source>
</evidence>
<evidence type="ECO:0000259" key="1">
    <source>
        <dbReference type="Pfam" id="PF25183"/>
    </source>
</evidence>
<dbReference type="EMBL" id="JACDQQ010000169">
    <property type="protein sequence ID" value="MBA0083678.1"/>
    <property type="molecule type" value="Genomic_DNA"/>
</dbReference>
<organism evidence="2 3">
    <name type="scientific">Candidatus Acidiferrum panamense</name>
    <dbReference type="NCBI Taxonomy" id="2741543"/>
    <lineage>
        <taxon>Bacteria</taxon>
        <taxon>Pseudomonadati</taxon>
        <taxon>Acidobacteriota</taxon>
        <taxon>Terriglobia</taxon>
        <taxon>Candidatus Acidiferrales</taxon>
        <taxon>Candidatus Acidiferrum</taxon>
    </lineage>
</organism>
<accession>A0A7V8NLS1</accession>